<keyword evidence="2" id="KW-0732">Signal</keyword>
<comment type="caution">
    <text evidence="3">The sequence shown here is derived from an EMBL/GenBank/DDBJ whole genome shotgun (WGS) entry which is preliminary data.</text>
</comment>
<evidence type="ECO:0000256" key="1">
    <source>
        <dbReference type="SAM" id="MobiDB-lite"/>
    </source>
</evidence>
<reference evidence="3" key="1">
    <citation type="submission" date="2020-08" db="EMBL/GenBank/DDBJ databases">
        <title>Ramlibacter sp. GTP1 16S ribosomal RNA gene genome sequencing and assembly.</title>
        <authorList>
            <person name="Kang M."/>
        </authorList>
    </citation>
    <scope>NUCLEOTIDE SEQUENCE</scope>
    <source>
        <strain evidence="3">GTP1</strain>
    </source>
</reference>
<sequence length="112" mass="11220">MNTKTLATIAAAIGVTVGGIAVAQAQYITSTPGNGATATCNTLRGGTGAHRPDPNACAPKAAPIASIQKVEEVAVVPQPEVMAQAPAVQEMGAPPAPEPEVQPMRPARADRG</sequence>
<feature type="chain" id="PRO_5037793598" evidence="2">
    <location>
        <begin position="26"/>
        <end position="112"/>
    </location>
</feature>
<dbReference type="EMBL" id="JACORU010000014">
    <property type="protein sequence ID" value="MBC5768031.1"/>
    <property type="molecule type" value="Genomic_DNA"/>
</dbReference>
<keyword evidence="4" id="KW-1185">Reference proteome</keyword>
<accession>A0A923MD89</accession>
<organism evidence="3 4">
    <name type="scientific">Ramlibacter albus</name>
    <dbReference type="NCBI Taxonomy" id="2079448"/>
    <lineage>
        <taxon>Bacteria</taxon>
        <taxon>Pseudomonadati</taxon>
        <taxon>Pseudomonadota</taxon>
        <taxon>Betaproteobacteria</taxon>
        <taxon>Burkholderiales</taxon>
        <taxon>Comamonadaceae</taxon>
        <taxon>Ramlibacter</taxon>
    </lineage>
</organism>
<evidence type="ECO:0000313" key="4">
    <source>
        <dbReference type="Proteomes" id="UP000596827"/>
    </source>
</evidence>
<protein>
    <submittedName>
        <fullName evidence="3">Uncharacterized protein</fullName>
    </submittedName>
</protein>
<name>A0A923MD89_9BURK</name>
<feature type="region of interest" description="Disordered" evidence="1">
    <location>
        <begin position="86"/>
        <end position="112"/>
    </location>
</feature>
<gene>
    <name evidence="3" type="ORF">H8R02_26440</name>
</gene>
<feature type="signal peptide" evidence="2">
    <location>
        <begin position="1"/>
        <end position="25"/>
    </location>
</feature>
<dbReference type="RefSeq" id="WP_187084520.1">
    <property type="nucleotide sequence ID" value="NZ_JACORU010000014.1"/>
</dbReference>
<dbReference type="Proteomes" id="UP000596827">
    <property type="component" value="Unassembled WGS sequence"/>
</dbReference>
<proteinExistence type="predicted"/>
<dbReference type="AlphaFoldDB" id="A0A923MD89"/>
<evidence type="ECO:0000256" key="2">
    <source>
        <dbReference type="SAM" id="SignalP"/>
    </source>
</evidence>
<evidence type="ECO:0000313" key="3">
    <source>
        <dbReference type="EMBL" id="MBC5768031.1"/>
    </source>
</evidence>